<evidence type="ECO:0000259" key="7">
    <source>
        <dbReference type="Pfam" id="PF00111"/>
    </source>
</evidence>
<evidence type="ECO:0000256" key="2">
    <source>
        <dbReference type="ARBA" id="ARBA00022723"/>
    </source>
</evidence>
<dbReference type="GO" id="GO:0051537">
    <property type="term" value="F:2 iron, 2 sulfur cluster binding"/>
    <property type="evidence" value="ECO:0007669"/>
    <property type="project" value="UniProtKB-KW"/>
</dbReference>
<gene>
    <name evidence="8" type="ORF">SBAD_LOCUS8122</name>
</gene>
<evidence type="ECO:0000256" key="3">
    <source>
        <dbReference type="ARBA" id="ARBA00023004"/>
    </source>
</evidence>
<protein>
    <recommendedName>
        <fullName evidence="7">2Fe-2S ferredoxin-type domain-containing protein</fullName>
    </recommendedName>
</protein>
<dbReference type="Pfam" id="PF00111">
    <property type="entry name" value="Fer2"/>
    <property type="match status" value="1"/>
</dbReference>
<dbReference type="PRINTS" id="PR00355">
    <property type="entry name" value="ADRENODOXIN"/>
</dbReference>
<dbReference type="InterPro" id="IPR018298">
    <property type="entry name" value="Adrenodoxin_Fe-S_BS"/>
</dbReference>
<keyword evidence="4" id="KW-0411">Iron-sulfur</keyword>
<dbReference type="GO" id="GO:0009055">
    <property type="term" value="F:electron transfer activity"/>
    <property type="evidence" value="ECO:0007669"/>
    <property type="project" value="TreeGrafter"/>
</dbReference>
<dbReference type="SUPFAM" id="SSF54292">
    <property type="entry name" value="2Fe-2S ferredoxin-like"/>
    <property type="match status" value="1"/>
</dbReference>
<comment type="cofactor">
    <cofactor evidence="5">
        <name>[2Fe-2S] cluster</name>
        <dbReference type="ChEBI" id="CHEBI:190135"/>
    </cofactor>
</comment>
<sequence length="147" mass="16658">MDGVIVRVFKDKETVKKKKKKEKKEKRDKAEKKKKHKHHKKHHKHHRSKSAASENESDEAKPFVFRLTATFVTPDGKKYSGSAKTGDTLLDVVINNDIPLDGFGACEGTLSCSTCHVVLTKNDYDKLEKPCEEELDMLDLAYGLTET</sequence>
<name>A0A3P8AME7_9BILA</name>
<dbReference type="InterPro" id="IPR001041">
    <property type="entry name" value="2Fe-2S_ferredoxin-type"/>
</dbReference>
<evidence type="ECO:0000256" key="6">
    <source>
        <dbReference type="SAM" id="MobiDB-lite"/>
    </source>
</evidence>
<dbReference type="Gene3D" id="3.10.20.30">
    <property type="match status" value="1"/>
</dbReference>
<organism evidence="8 9">
    <name type="scientific">Soboliphyme baturini</name>
    <dbReference type="NCBI Taxonomy" id="241478"/>
    <lineage>
        <taxon>Eukaryota</taxon>
        <taxon>Metazoa</taxon>
        <taxon>Ecdysozoa</taxon>
        <taxon>Nematoda</taxon>
        <taxon>Enoplea</taxon>
        <taxon>Dorylaimia</taxon>
        <taxon>Dioctophymatida</taxon>
        <taxon>Dioctophymatoidea</taxon>
        <taxon>Soboliphymatidae</taxon>
        <taxon>Soboliphyme</taxon>
    </lineage>
</organism>
<feature type="compositionally biased region" description="Basic residues" evidence="6">
    <location>
        <begin position="32"/>
        <end position="49"/>
    </location>
</feature>
<dbReference type="InterPro" id="IPR036010">
    <property type="entry name" value="2Fe-2S_ferredoxin-like_sf"/>
</dbReference>
<feature type="region of interest" description="Disordered" evidence="6">
    <location>
        <begin position="1"/>
        <end position="59"/>
    </location>
</feature>
<keyword evidence="3" id="KW-0408">Iron</keyword>
<keyword evidence="9" id="KW-1185">Reference proteome</keyword>
<dbReference type="GO" id="GO:0140647">
    <property type="term" value="P:P450-containing electron transport chain"/>
    <property type="evidence" value="ECO:0007669"/>
    <property type="project" value="InterPro"/>
</dbReference>
<evidence type="ECO:0000256" key="5">
    <source>
        <dbReference type="ARBA" id="ARBA00034078"/>
    </source>
</evidence>
<feature type="domain" description="2Fe-2S ferredoxin-type" evidence="7">
    <location>
        <begin position="72"/>
        <end position="143"/>
    </location>
</feature>
<dbReference type="Proteomes" id="UP000270296">
    <property type="component" value="Unassembled WGS sequence"/>
</dbReference>
<keyword evidence="1" id="KW-0001">2Fe-2S</keyword>
<dbReference type="GO" id="GO:0005739">
    <property type="term" value="C:mitochondrion"/>
    <property type="evidence" value="ECO:0007669"/>
    <property type="project" value="TreeGrafter"/>
</dbReference>
<keyword evidence="2" id="KW-0479">Metal-binding</keyword>
<feature type="compositionally biased region" description="Basic residues" evidence="6">
    <location>
        <begin position="15"/>
        <end position="24"/>
    </location>
</feature>
<accession>A0A3P8AME7</accession>
<dbReference type="PROSITE" id="PS00814">
    <property type="entry name" value="ADX"/>
    <property type="match status" value="1"/>
</dbReference>
<dbReference type="EMBL" id="UZAM01011280">
    <property type="protein sequence ID" value="VDP15427.1"/>
    <property type="molecule type" value="Genomic_DNA"/>
</dbReference>
<evidence type="ECO:0000256" key="4">
    <source>
        <dbReference type="ARBA" id="ARBA00023014"/>
    </source>
</evidence>
<evidence type="ECO:0000313" key="9">
    <source>
        <dbReference type="Proteomes" id="UP000270296"/>
    </source>
</evidence>
<dbReference type="InterPro" id="IPR012675">
    <property type="entry name" value="Beta-grasp_dom_sf"/>
</dbReference>
<dbReference type="CDD" id="cd00207">
    <property type="entry name" value="fer2"/>
    <property type="match status" value="1"/>
</dbReference>
<evidence type="ECO:0000313" key="8">
    <source>
        <dbReference type="EMBL" id="VDP15427.1"/>
    </source>
</evidence>
<proteinExistence type="predicted"/>
<dbReference type="GO" id="GO:0046872">
    <property type="term" value="F:metal ion binding"/>
    <property type="evidence" value="ECO:0007669"/>
    <property type="project" value="UniProtKB-KW"/>
</dbReference>
<dbReference type="PANTHER" id="PTHR23426:SF76">
    <property type="entry name" value="ADRENODOXIN-LIKE PROTEIN 2, MITOCHONDRIAL"/>
    <property type="match status" value="1"/>
</dbReference>
<dbReference type="OrthoDB" id="268593at2759"/>
<dbReference type="PANTHER" id="PTHR23426">
    <property type="entry name" value="FERREDOXIN/ADRENODOXIN"/>
    <property type="match status" value="1"/>
</dbReference>
<evidence type="ECO:0000256" key="1">
    <source>
        <dbReference type="ARBA" id="ARBA00022714"/>
    </source>
</evidence>
<dbReference type="AlphaFoldDB" id="A0A3P8AME7"/>
<reference evidence="8 9" key="1">
    <citation type="submission" date="2018-11" db="EMBL/GenBank/DDBJ databases">
        <authorList>
            <consortium name="Pathogen Informatics"/>
        </authorList>
    </citation>
    <scope>NUCLEOTIDE SEQUENCE [LARGE SCALE GENOMIC DNA]</scope>
</reference>
<dbReference type="InterPro" id="IPR001055">
    <property type="entry name" value="Adrenodoxin-like"/>
</dbReference>